<keyword evidence="3" id="KW-1185">Reference proteome</keyword>
<reference evidence="3" key="1">
    <citation type="submission" date="2010-07" db="EMBL/GenBank/DDBJ databases">
        <title>The genome sequence of Gaeumannomyces graminis var. tritici strain R3-111a-1.</title>
        <authorList>
            <consortium name="The Broad Institute Genome Sequencing Platform"/>
            <person name="Ma L.-J."/>
            <person name="Dead R."/>
            <person name="Young S."/>
            <person name="Zeng Q."/>
            <person name="Koehrsen M."/>
            <person name="Alvarado L."/>
            <person name="Berlin A."/>
            <person name="Chapman S.B."/>
            <person name="Chen Z."/>
            <person name="Freedman E."/>
            <person name="Gellesch M."/>
            <person name="Goldberg J."/>
            <person name="Griggs A."/>
            <person name="Gujja S."/>
            <person name="Heilman E.R."/>
            <person name="Heiman D."/>
            <person name="Hepburn T."/>
            <person name="Howarth C."/>
            <person name="Jen D."/>
            <person name="Larson L."/>
            <person name="Mehta T."/>
            <person name="Neiman D."/>
            <person name="Pearson M."/>
            <person name="Roberts A."/>
            <person name="Saif S."/>
            <person name="Shea T."/>
            <person name="Shenoy N."/>
            <person name="Sisk P."/>
            <person name="Stolte C."/>
            <person name="Sykes S."/>
            <person name="Walk T."/>
            <person name="White J."/>
            <person name="Yandava C."/>
            <person name="Haas B."/>
            <person name="Nusbaum C."/>
            <person name="Birren B."/>
        </authorList>
    </citation>
    <scope>NUCLEOTIDE SEQUENCE [LARGE SCALE GENOMIC DNA]</scope>
    <source>
        <strain evidence="3">R3-111a-1</strain>
    </source>
</reference>
<dbReference type="VEuPathDB" id="FungiDB:GGTG_13509"/>
<evidence type="ECO:0000313" key="1">
    <source>
        <dbReference type="EMBL" id="EJT68917.1"/>
    </source>
</evidence>
<sequence>MAGRGMAVPIASRGEGLHPIAQGARLARAKISTIRCSNIRASSDRPLTSVALASRTCEPNDSNAQEDCRPASS</sequence>
<dbReference type="RefSeq" id="XP_009229680.1">
    <property type="nucleotide sequence ID" value="XM_009231416.1"/>
</dbReference>
<dbReference type="EMBL" id="GL385409">
    <property type="protein sequence ID" value="EJT68917.1"/>
    <property type="molecule type" value="Genomic_DNA"/>
</dbReference>
<evidence type="ECO:0000313" key="3">
    <source>
        <dbReference type="Proteomes" id="UP000006039"/>
    </source>
</evidence>
<dbReference type="EnsemblFungi" id="EJT68917">
    <property type="protein sequence ID" value="EJT68917"/>
    <property type="gene ID" value="GGTG_13509"/>
</dbReference>
<reference evidence="1" key="3">
    <citation type="submission" date="2010-09" db="EMBL/GenBank/DDBJ databases">
        <title>Annotation of Gaeumannomyces graminis var. tritici R3-111a-1.</title>
        <authorList>
            <consortium name="The Broad Institute Genome Sequencing Platform"/>
            <person name="Ma L.-J."/>
            <person name="Dead R."/>
            <person name="Young S.K."/>
            <person name="Zeng Q."/>
            <person name="Gargeya S."/>
            <person name="Fitzgerald M."/>
            <person name="Haas B."/>
            <person name="Abouelleil A."/>
            <person name="Alvarado L."/>
            <person name="Arachchi H.M."/>
            <person name="Berlin A."/>
            <person name="Brown A."/>
            <person name="Chapman S.B."/>
            <person name="Chen Z."/>
            <person name="Dunbar C."/>
            <person name="Freedman E."/>
            <person name="Gearin G."/>
            <person name="Gellesch M."/>
            <person name="Goldberg J."/>
            <person name="Griggs A."/>
            <person name="Gujja S."/>
            <person name="Heiman D."/>
            <person name="Howarth C."/>
            <person name="Larson L."/>
            <person name="Lui A."/>
            <person name="MacDonald P.J.P."/>
            <person name="Mehta T."/>
            <person name="Montmayeur A."/>
            <person name="Murphy C."/>
            <person name="Neiman D."/>
            <person name="Pearson M."/>
            <person name="Priest M."/>
            <person name="Roberts A."/>
            <person name="Saif S."/>
            <person name="Shea T."/>
            <person name="Shenoy N."/>
            <person name="Sisk P."/>
            <person name="Stolte C."/>
            <person name="Sykes S."/>
            <person name="Yandava C."/>
            <person name="Wortman J."/>
            <person name="Nusbaum C."/>
            <person name="Birren B."/>
        </authorList>
    </citation>
    <scope>NUCLEOTIDE SEQUENCE</scope>
    <source>
        <strain evidence="1">R3-111a-1</strain>
    </source>
</reference>
<dbReference type="GeneID" id="20353967"/>
<protein>
    <submittedName>
        <fullName evidence="1 2">Uncharacterized protein</fullName>
    </submittedName>
</protein>
<accession>J3PJ26</accession>
<evidence type="ECO:0000313" key="2">
    <source>
        <dbReference type="EnsemblFungi" id="EJT68917"/>
    </source>
</evidence>
<dbReference type="HOGENOM" id="CLU_2704930_0_0_1"/>
<reference evidence="1" key="2">
    <citation type="submission" date="2010-07" db="EMBL/GenBank/DDBJ databases">
        <authorList>
            <consortium name="The Broad Institute Genome Sequencing Platform"/>
            <consortium name="Broad Institute Genome Sequencing Center for Infectious Disease"/>
            <person name="Ma L.-J."/>
            <person name="Dead R."/>
            <person name="Young S."/>
            <person name="Zeng Q."/>
            <person name="Koehrsen M."/>
            <person name="Alvarado L."/>
            <person name="Berlin A."/>
            <person name="Chapman S.B."/>
            <person name="Chen Z."/>
            <person name="Freedman E."/>
            <person name="Gellesch M."/>
            <person name="Goldberg J."/>
            <person name="Griggs A."/>
            <person name="Gujja S."/>
            <person name="Heilman E.R."/>
            <person name="Heiman D."/>
            <person name="Hepburn T."/>
            <person name="Howarth C."/>
            <person name="Jen D."/>
            <person name="Larson L."/>
            <person name="Mehta T."/>
            <person name="Neiman D."/>
            <person name="Pearson M."/>
            <person name="Roberts A."/>
            <person name="Saif S."/>
            <person name="Shea T."/>
            <person name="Shenoy N."/>
            <person name="Sisk P."/>
            <person name="Stolte C."/>
            <person name="Sykes S."/>
            <person name="Walk T."/>
            <person name="White J."/>
            <person name="Yandava C."/>
            <person name="Haas B."/>
            <person name="Nusbaum C."/>
            <person name="Birren B."/>
        </authorList>
    </citation>
    <scope>NUCLEOTIDE SEQUENCE</scope>
    <source>
        <strain evidence="1">R3-111a-1</strain>
    </source>
</reference>
<organism evidence="1">
    <name type="scientific">Gaeumannomyces tritici (strain R3-111a-1)</name>
    <name type="common">Wheat and barley take-all root rot fungus</name>
    <name type="synonym">Gaeumannomyces graminis var. tritici</name>
    <dbReference type="NCBI Taxonomy" id="644352"/>
    <lineage>
        <taxon>Eukaryota</taxon>
        <taxon>Fungi</taxon>
        <taxon>Dikarya</taxon>
        <taxon>Ascomycota</taxon>
        <taxon>Pezizomycotina</taxon>
        <taxon>Sordariomycetes</taxon>
        <taxon>Sordariomycetidae</taxon>
        <taxon>Magnaporthales</taxon>
        <taxon>Magnaporthaceae</taxon>
        <taxon>Gaeumannomyces</taxon>
    </lineage>
</organism>
<dbReference type="AlphaFoldDB" id="J3PJ26"/>
<dbReference type="Proteomes" id="UP000006039">
    <property type="component" value="Unassembled WGS sequence"/>
</dbReference>
<reference evidence="2" key="5">
    <citation type="submission" date="2018-04" db="UniProtKB">
        <authorList>
            <consortium name="EnsemblFungi"/>
        </authorList>
    </citation>
    <scope>IDENTIFICATION</scope>
    <source>
        <strain evidence="2">R3-111a-1</strain>
    </source>
</reference>
<proteinExistence type="predicted"/>
<name>J3PJ26_GAET3</name>
<reference evidence="2" key="4">
    <citation type="journal article" date="2015" name="G3 (Bethesda)">
        <title>Genome sequences of three phytopathogenic species of the Magnaporthaceae family of fungi.</title>
        <authorList>
            <person name="Okagaki L.H."/>
            <person name="Nunes C.C."/>
            <person name="Sailsbery J."/>
            <person name="Clay B."/>
            <person name="Brown D."/>
            <person name="John T."/>
            <person name="Oh Y."/>
            <person name="Young N."/>
            <person name="Fitzgerald M."/>
            <person name="Haas B.J."/>
            <person name="Zeng Q."/>
            <person name="Young S."/>
            <person name="Adiconis X."/>
            <person name="Fan L."/>
            <person name="Levin J.Z."/>
            <person name="Mitchell T.K."/>
            <person name="Okubara P.A."/>
            <person name="Farman M.L."/>
            <person name="Kohn L.M."/>
            <person name="Birren B."/>
            <person name="Ma L.-J."/>
            <person name="Dean R.A."/>
        </authorList>
    </citation>
    <scope>NUCLEOTIDE SEQUENCE</scope>
    <source>
        <strain evidence="2">R3-111a-1</strain>
    </source>
</reference>
<gene>
    <name evidence="2" type="primary">20353967</name>
    <name evidence="1" type="ORF">GGTG_13509</name>
</gene>